<keyword evidence="7" id="KW-1185">Reference proteome</keyword>
<evidence type="ECO:0000256" key="1">
    <source>
        <dbReference type="ARBA" id="ARBA00022490"/>
    </source>
</evidence>
<sequence>MEKEIFMTETIYSGLKQLGGATDLPASPETAMLERVQNPQADIAYCVRFVAPEFTSLCPMTGQPDFAHLVIDYVPGEWLVESKSLKLYLGAFRNHGAFHEDCTISIARRLVEFLSPQWLRIGGYWYPRGGIPIDVFWQTGPMPDGVWIPDQGVAPYRGRG</sequence>
<dbReference type="GO" id="GO:0008616">
    <property type="term" value="P:tRNA queuosine(34) biosynthetic process"/>
    <property type="evidence" value="ECO:0007669"/>
    <property type="project" value="UniProtKB-UniRule"/>
</dbReference>
<dbReference type="EMBL" id="QKZQ01000010">
    <property type="protein sequence ID" value="PZX42008.1"/>
    <property type="molecule type" value="Genomic_DNA"/>
</dbReference>
<dbReference type="GO" id="GO:0033739">
    <property type="term" value="F:preQ1 synthase activity"/>
    <property type="evidence" value="ECO:0007669"/>
    <property type="project" value="UniProtKB-UniRule"/>
</dbReference>
<evidence type="ECO:0000256" key="3">
    <source>
        <dbReference type="ARBA" id="ARBA00022857"/>
    </source>
</evidence>
<dbReference type="Pfam" id="PF14489">
    <property type="entry name" value="QueF"/>
    <property type="match status" value="1"/>
</dbReference>
<comment type="similarity">
    <text evidence="5">Belongs to the GTP cyclohydrolase I family. QueF type 1 subfamily.</text>
</comment>
<dbReference type="InterPro" id="IPR050084">
    <property type="entry name" value="NADPH_dep_7-cyano-7-deazaG_red"/>
</dbReference>
<dbReference type="HAMAP" id="MF_00818">
    <property type="entry name" value="QueF_type1"/>
    <property type="match status" value="1"/>
</dbReference>
<accession>A0A2W7Q0G4</accession>
<dbReference type="Gene3D" id="3.30.1130.10">
    <property type="match status" value="1"/>
</dbReference>
<evidence type="ECO:0000256" key="2">
    <source>
        <dbReference type="ARBA" id="ARBA00022785"/>
    </source>
</evidence>
<comment type="pathway">
    <text evidence="5">tRNA modification; tRNA-queuosine biosynthesis.</text>
</comment>
<dbReference type="InterPro" id="IPR029500">
    <property type="entry name" value="QueF"/>
</dbReference>
<comment type="catalytic activity">
    <reaction evidence="5">
        <text>7-aminomethyl-7-carbaguanine + 2 NADP(+) = 7-cyano-7-carbaguanine + 2 NADPH + 3 H(+)</text>
        <dbReference type="Rhea" id="RHEA:13409"/>
        <dbReference type="ChEBI" id="CHEBI:15378"/>
        <dbReference type="ChEBI" id="CHEBI:45075"/>
        <dbReference type="ChEBI" id="CHEBI:57783"/>
        <dbReference type="ChEBI" id="CHEBI:58349"/>
        <dbReference type="ChEBI" id="CHEBI:58703"/>
        <dbReference type="EC" id="1.7.1.13"/>
    </reaction>
</comment>
<feature type="active site" description="Thioimide intermediate" evidence="5">
    <location>
        <position position="58"/>
    </location>
</feature>
<comment type="subcellular location">
    <subcellularLocation>
        <location evidence="5">Cytoplasm</location>
    </subcellularLocation>
</comment>
<dbReference type="PANTHER" id="PTHR34354:SF1">
    <property type="entry name" value="NADPH-DEPENDENT 7-CYANO-7-DEAZAGUANINE REDUCTASE"/>
    <property type="match status" value="1"/>
</dbReference>
<keyword evidence="2 5" id="KW-0671">Queuosine biosynthesis</keyword>
<keyword evidence="3 5" id="KW-0521">NADP</keyword>
<organism evidence="6 7">
    <name type="scientific">Roseinatronobacter thiooxidans</name>
    <dbReference type="NCBI Taxonomy" id="121821"/>
    <lineage>
        <taxon>Bacteria</taxon>
        <taxon>Pseudomonadati</taxon>
        <taxon>Pseudomonadota</taxon>
        <taxon>Alphaproteobacteria</taxon>
        <taxon>Rhodobacterales</taxon>
        <taxon>Paracoccaceae</taxon>
        <taxon>Roseinatronobacter</taxon>
    </lineage>
</organism>
<dbReference type="UniPathway" id="UPA00392"/>
<dbReference type="GO" id="GO:0005737">
    <property type="term" value="C:cytoplasm"/>
    <property type="evidence" value="ECO:0007669"/>
    <property type="project" value="UniProtKB-SubCell"/>
</dbReference>
<comment type="function">
    <text evidence="5">Catalyzes the NADPH-dependent reduction of 7-cyano-7-deazaguanine (preQ0) to 7-aminomethyl-7-deazaguanine (preQ1).</text>
</comment>
<dbReference type="InterPro" id="IPR043133">
    <property type="entry name" value="GTP-CH-I_C/QueF"/>
</dbReference>
<dbReference type="EC" id="1.7.1.13" evidence="5"/>
<proteinExistence type="inferred from homology"/>
<name>A0A2W7Q0G4_9RHOB</name>
<keyword evidence="1 5" id="KW-0963">Cytoplasm</keyword>
<comment type="caution">
    <text evidence="6">The sequence shown here is derived from an EMBL/GenBank/DDBJ whole genome shotgun (WGS) entry which is preliminary data.</text>
</comment>
<reference evidence="6 7" key="1">
    <citation type="submission" date="2018-06" db="EMBL/GenBank/DDBJ databases">
        <title>Genomic Encyclopedia of Archaeal and Bacterial Type Strains, Phase II (KMG-II): from individual species to whole genera.</title>
        <authorList>
            <person name="Goeker M."/>
        </authorList>
    </citation>
    <scope>NUCLEOTIDE SEQUENCE [LARGE SCALE GENOMIC DNA]</scope>
    <source>
        <strain evidence="6 7">DSM 13087</strain>
    </source>
</reference>
<dbReference type="Proteomes" id="UP000249364">
    <property type="component" value="Unassembled WGS sequence"/>
</dbReference>
<keyword evidence="4 5" id="KW-0560">Oxidoreductase</keyword>
<feature type="binding site" evidence="5">
    <location>
        <begin position="80"/>
        <end position="82"/>
    </location>
    <ligand>
        <name>substrate</name>
    </ligand>
</feature>
<feature type="active site" description="Proton donor" evidence="5">
    <location>
        <position position="65"/>
    </location>
</feature>
<evidence type="ECO:0000313" key="7">
    <source>
        <dbReference type="Proteomes" id="UP000249364"/>
    </source>
</evidence>
<dbReference type="NCBIfam" id="TIGR03139">
    <property type="entry name" value="QueF-II"/>
    <property type="match status" value="1"/>
</dbReference>
<evidence type="ECO:0000313" key="6">
    <source>
        <dbReference type="EMBL" id="PZX42008.1"/>
    </source>
</evidence>
<dbReference type="SUPFAM" id="SSF55620">
    <property type="entry name" value="Tetrahydrobiopterin biosynthesis enzymes-like"/>
    <property type="match status" value="1"/>
</dbReference>
<evidence type="ECO:0000256" key="5">
    <source>
        <dbReference type="HAMAP-Rule" id="MF_00818"/>
    </source>
</evidence>
<protein>
    <recommendedName>
        <fullName evidence="5">NADPH-dependent 7-cyano-7-deazaguanine reductase</fullName>
        <ecNumber evidence="5">1.7.1.13</ecNumber>
    </recommendedName>
    <alternativeName>
        <fullName evidence="5">7-cyano-7-carbaguanine reductase</fullName>
    </alternativeName>
    <alternativeName>
        <fullName evidence="5">NADPH-dependent nitrile oxidoreductase</fullName>
    </alternativeName>
    <alternativeName>
        <fullName evidence="5">PreQ(0) reductase</fullName>
    </alternativeName>
</protein>
<dbReference type="InterPro" id="IPR016856">
    <property type="entry name" value="QueF_type1"/>
</dbReference>
<dbReference type="STRING" id="121821.GCA_001870675_03264"/>
<gene>
    <name evidence="5" type="primary">queF</name>
    <name evidence="6" type="ORF">LY56_02300</name>
</gene>
<dbReference type="PANTHER" id="PTHR34354">
    <property type="entry name" value="NADPH-DEPENDENT 7-CYANO-7-DEAZAGUANINE REDUCTASE"/>
    <property type="match status" value="1"/>
</dbReference>
<evidence type="ECO:0000256" key="4">
    <source>
        <dbReference type="ARBA" id="ARBA00023002"/>
    </source>
</evidence>
<feature type="binding site" evidence="5">
    <location>
        <begin position="99"/>
        <end position="100"/>
    </location>
    <ligand>
        <name>substrate</name>
    </ligand>
</feature>
<dbReference type="AlphaFoldDB" id="A0A2W7Q0G4"/>